<feature type="signal peptide" evidence="1">
    <location>
        <begin position="1"/>
        <end position="26"/>
    </location>
</feature>
<comment type="caution">
    <text evidence="2">The sequence shown here is derived from an EMBL/GenBank/DDBJ whole genome shotgun (WGS) entry which is preliminary data.</text>
</comment>
<organism evidence="2 3">
    <name type="scientific">Massilia jejuensis</name>
    <dbReference type="NCBI Taxonomy" id="648894"/>
    <lineage>
        <taxon>Bacteria</taxon>
        <taxon>Pseudomonadati</taxon>
        <taxon>Pseudomonadota</taxon>
        <taxon>Betaproteobacteria</taxon>
        <taxon>Burkholderiales</taxon>
        <taxon>Oxalobacteraceae</taxon>
        <taxon>Telluria group</taxon>
        <taxon>Massilia</taxon>
    </lineage>
</organism>
<protein>
    <recommendedName>
        <fullName evidence="4">DUF2946 domain-containing protein</fullName>
    </recommendedName>
</protein>
<feature type="chain" id="PRO_5045220745" description="DUF2946 domain-containing protein" evidence="1">
    <location>
        <begin position="27"/>
        <end position="117"/>
    </location>
</feature>
<accession>A0ABW0PKP6</accession>
<sequence>MMRRCLVHVLLSLVLLASQQMAFAHAMSHWTVKLGSNKAAASLVQGDPDRDPARAVARDQGCGQCLAFAQVASAIGSGTRHFFPLDLRTERVAALAGSALAPRTVRLFDSRAPPSFV</sequence>
<evidence type="ECO:0008006" key="4">
    <source>
        <dbReference type="Google" id="ProtNLM"/>
    </source>
</evidence>
<gene>
    <name evidence="2" type="ORF">ACFPOU_15795</name>
</gene>
<evidence type="ECO:0000256" key="1">
    <source>
        <dbReference type="SAM" id="SignalP"/>
    </source>
</evidence>
<proteinExistence type="predicted"/>
<name>A0ABW0PKP6_9BURK</name>
<dbReference type="Pfam" id="PF11162">
    <property type="entry name" value="DUF2946"/>
    <property type="match status" value="1"/>
</dbReference>
<evidence type="ECO:0000313" key="3">
    <source>
        <dbReference type="Proteomes" id="UP001596031"/>
    </source>
</evidence>
<dbReference type="EMBL" id="JBHSMS010000047">
    <property type="protein sequence ID" value="MFC5512584.1"/>
    <property type="molecule type" value="Genomic_DNA"/>
</dbReference>
<dbReference type="RefSeq" id="WP_379723159.1">
    <property type="nucleotide sequence ID" value="NZ_JBHSMS010000047.1"/>
</dbReference>
<dbReference type="InterPro" id="IPR021333">
    <property type="entry name" value="DUF2946"/>
</dbReference>
<keyword evidence="1" id="KW-0732">Signal</keyword>
<evidence type="ECO:0000313" key="2">
    <source>
        <dbReference type="EMBL" id="MFC5512584.1"/>
    </source>
</evidence>
<reference evidence="3" key="1">
    <citation type="journal article" date="2019" name="Int. J. Syst. Evol. Microbiol.">
        <title>The Global Catalogue of Microorganisms (GCM) 10K type strain sequencing project: providing services to taxonomists for standard genome sequencing and annotation.</title>
        <authorList>
            <consortium name="The Broad Institute Genomics Platform"/>
            <consortium name="The Broad Institute Genome Sequencing Center for Infectious Disease"/>
            <person name="Wu L."/>
            <person name="Ma J."/>
        </authorList>
    </citation>
    <scope>NUCLEOTIDE SEQUENCE [LARGE SCALE GENOMIC DNA]</scope>
    <source>
        <strain evidence="3">CCUG 38813</strain>
    </source>
</reference>
<keyword evidence="3" id="KW-1185">Reference proteome</keyword>
<dbReference type="Proteomes" id="UP001596031">
    <property type="component" value="Unassembled WGS sequence"/>
</dbReference>